<dbReference type="PANTHER" id="PTHR19143">
    <property type="entry name" value="FIBRINOGEN/TENASCIN/ANGIOPOEITIN"/>
    <property type="match status" value="1"/>
</dbReference>
<protein>
    <recommendedName>
        <fullName evidence="2">Fibrinogen C-terminal domain-containing protein</fullName>
    </recommendedName>
</protein>
<dbReference type="InterPro" id="IPR050373">
    <property type="entry name" value="Fibrinogen_C-term_domain"/>
</dbReference>
<dbReference type="InterPro" id="IPR002181">
    <property type="entry name" value="Fibrinogen_a/b/g_C_dom"/>
</dbReference>
<dbReference type="SMART" id="SM00186">
    <property type="entry name" value="FBG"/>
    <property type="match status" value="1"/>
</dbReference>
<keyword evidence="1" id="KW-0732">Signal</keyword>
<evidence type="ECO:0000259" key="2">
    <source>
        <dbReference type="PROSITE" id="PS51406"/>
    </source>
</evidence>
<dbReference type="PROSITE" id="PS51406">
    <property type="entry name" value="FIBRINOGEN_C_2"/>
    <property type="match status" value="1"/>
</dbReference>
<sequence>MTRSTKHCLCLWLALASRLQLCACVLSDVRFSRRPCCGVNQDSSCYSQTTTARSNLGCLSSCSQSPSCDSALFVSATRACYLNYACVVDSTCASFHPDLFRYQRAAPCLNGGQMDVQNGGCDCSGTAGYAGDLCQHHVTSCQELATSGAVLGVHPVTMDLHGDGSYIFQTHCVLSSRGTSFTFMRSSGRVAKRFSWSDYVNGFRINGENYWVGLDNLHRYTSDGRNHRVRFGVAFNSSAVNGEILESSSNFVVGPASSGYAYCCNSVSNRASSVVLFGTALYLNNFLVGQSGNRFSTPDTDQDGDSLRHCADLAGSGWWFGSCNPSTVNPLGWSYSVLPVPTYDSLIRLPGVDMSLADLASGFQRVYMTLDL</sequence>
<keyword evidence="4" id="KW-1185">Reference proteome</keyword>
<gene>
    <name evidence="3" type="ORF">EGW08_015981</name>
</gene>
<dbReference type="OrthoDB" id="6055526at2759"/>
<evidence type="ECO:0000313" key="4">
    <source>
        <dbReference type="Proteomes" id="UP000271974"/>
    </source>
</evidence>
<dbReference type="InterPro" id="IPR014716">
    <property type="entry name" value="Fibrinogen_a/b/g_C_1"/>
</dbReference>
<dbReference type="GO" id="GO:0005615">
    <property type="term" value="C:extracellular space"/>
    <property type="evidence" value="ECO:0007669"/>
    <property type="project" value="TreeGrafter"/>
</dbReference>
<reference evidence="3 4" key="1">
    <citation type="submission" date="2019-01" db="EMBL/GenBank/DDBJ databases">
        <title>A draft genome assembly of the solar-powered sea slug Elysia chlorotica.</title>
        <authorList>
            <person name="Cai H."/>
            <person name="Li Q."/>
            <person name="Fang X."/>
            <person name="Li J."/>
            <person name="Curtis N.E."/>
            <person name="Altenburger A."/>
            <person name="Shibata T."/>
            <person name="Feng M."/>
            <person name="Maeda T."/>
            <person name="Schwartz J.A."/>
            <person name="Shigenobu S."/>
            <person name="Lundholm N."/>
            <person name="Nishiyama T."/>
            <person name="Yang H."/>
            <person name="Hasebe M."/>
            <person name="Li S."/>
            <person name="Pierce S.K."/>
            <person name="Wang J."/>
        </authorList>
    </citation>
    <scope>NUCLEOTIDE SEQUENCE [LARGE SCALE GENOMIC DNA]</scope>
    <source>
        <strain evidence="3">EC2010</strain>
        <tissue evidence="3">Whole organism of an adult</tissue>
    </source>
</reference>
<proteinExistence type="predicted"/>
<dbReference type="SUPFAM" id="SSF56496">
    <property type="entry name" value="Fibrinogen C-terminal domain-like"/>
    <property type="match status" value="1"/>
</dbReference>
<dbReference type="InterPro" id="IPR036056">
    <property type="entry name" value="Fibrinogen-like_C"/>
</dbReference>
<accession>A0A3S0ZVJ0</accession>
<dbReference type="AlphaFoldDB" id="A0A3S0ZVJ0"/>
<dbReference type="EMBL" id="RQTK01000677">
    <property type="protein sequence ID" value="RUS76266.1"/>
    <property type="molecule type" value="Genomic_DNA"/>
</dbReference>
<dbReference type="Gene3D" id="4.10.530.10">
    <property type="entry name" value="Gamma-fibrinogen Carboxyl Terminal Fragment, domain 2"/>
    <property type="match status" value="1"/>
</dbReference>
<dbReference type="Gene3D" id="3.90.215.10">
    <property type="entry name" value="Gamma Fibrinogen, chain A, domain 1"/>
    <property type="match status" value="1"/>
</dbReference>
<comment type="caution">
    <text evidence="3">The sequence shown here is derived from an EMBL/GenBank/DDBJ whole genome shotgun (WGS) entry which is preliminary data.</text>
</comment>
<name>A0A3S0ZVJ0_ELYCH</name>
<dbReference type="Proteomes" id="UP000271974">
    <property type="component" value="Unassembled WGS sequence"/>
</dbReference>
<organism evidence="3 4">
    <name type="scientific">Elysia chlorotica</name>
    <name type="common">Eastern emerald elysia</name>
    <name type="synonym">Sea slug</name>
    <dbReference type="NCBI Taxonomy" id="188477"/>
    <lineage>
        <taxon>Eukaryota</taxon>
        <taxon>Metazoa</taxon>
        <taxon>Spiralia</taxon>
        <taxon>Lophotrochozoa</taxon>
        <taxon>Mollusca</taxon>
        <taxon>Gastropoda</taxon>
        <taxon>Heterobranchia</taxon>
        <taxon>Euthyneura</taxon>
        <taxon>Panpulmonata</taxon>
        <taxon>Sacoglossa</taxon>
        <taxon>Placobranchoidea</taxon>
        <taxon>Plakobranchidae</taxon>
        <taxon>Elysia</taxon>
    </lineage>
</organism>
<evidence type="ECO:0000256" key="1">
    <source>
        <dbReference type="SAM" id="SignalP"/>
    </source>
</evidence>
<feature type="domain" description="Fibrinogen C-terminal" evidence="2">
    <location>
        <begin position="132"/>
        <end position="329"/>
    </location>
</feature>
<dbReference type="Pfam" id="PF00147">
    <property type="entry name" value="Fibrinogen_C"/>
    <property type="match status" value="1"/>
</dbReference>
<dbReference type="STRING" id="188477.A0A3S0ZVJ0"/>
<evidence type="ECO:0000313" key="3">
    <source>
        <dbReference type="EMBL" id="RUS76266.1"/>
    </source>
</evidence>
<feature type="chain" id="PRO_5018632175" description="Fibrinogen C-terminal domain-containing protein" evidence="1">
    <location>
        <begin position="25"/>
        <end position="372"/>
    </location>
</feature>
<dbReference type="PANTHER" id="PTHR19143:SF444">
    <property type="entry name" value="PROTEIN SCABROUS"/>
    <property type="match status" value="1"/>
</dbReference>
<feature type="signal peptide" evidence="1">
    <location>
        <begin position="1"/>
        <end position="24"/>
    </location>
</feature>